<name>A0A8T5GFT4_9ARCH</name>
<dbReference type="InterPro" id="IPR023214">
    <property type="entry name" value="HAD_sf"/>
</dbReference>
<dbReference type="AlphaFoldDB" id="A0A8T5GFT4"/>
<proteinExistence type="predicted"/>
<dbReference type="CDD" id="cd01427">
    <property type="entry name" value="HAD_like"/>
    <property type="match status" value="1"/>
</dbReference>
<organism evidence="1 2">
    <name type="scientific">Candidatus Iainarchaeum sp</name>
    <dbReference type="NCBI Taxonomy" id="3101447"/>
    <lineage>
        <taxon>Archaea</taxon>
        <taxon>Candidatus Iainarchaeota</taxon>
        <taxon>Candidatus Iainarchaeia</taxon>
        <taxon>Candidatus Iainarchaeales</taxon>
        <taxon>Candidatus Iainarchaeaceae</taxon>
        <taxon>Candidatus Iainarchaeum</taxon>
    </lineage>
</organism>
<accession>A0A8T5GFT4</accession>
<dbReference type="EMBL" id="JABJNZ010000058">
    <property type="protein sequence ID" value="MBT4870809.1"/>
    <property type="molecule type" value="Genomic_DNA"/>
</dbReference>
<sequence length="197" mass="23250">MNKLIITTSFSGVIMKNDPWEKAHKVWFEHYAKKLNKPEIAKYAKKENWFNFVDEVMEIAEPKLDETLRTIIAREKYFKIICDLGCDNPNFKNKEIVEYLYSLKEKFSLGLITTTPQITINKILSALKIENLFDYVECSRIEEKDDKVIVFKRFIEKNEKPILYFGGERKEIINFCKENNIDFVSSINKLKETISSL</sequence>
<evidence type="ECO:0000313" key="2">
    <source>
        <dbReference type="Proteomes" id="UP000722459"/>
    </source>
</evidence>
<dbReference type="SUPFAM" id="SSF56784">
    <property type="entry name" value="HAD-like"/>
    <property type="match status" value="1"/>
</dbReference>
<protein>
    <submittedName>
        <fullName evidence="1">Uncharacterized protein</fullName>
    </submittedName>
</protein>
<evidence type="ECO:0000313" key="1">
    <source>
        <dbReference type="EMBL" id="MBT4870809.1"/>
    </source>
</evidence>
<dbReference type="Proteomes" id="UP000722459">
    <property type="component" value="Unassembled WGS sequence"/>
</dbReference>
<dbReference type="InterPro" id="IPR036412">
    <property type="entry name" value="HAD-like_sf"/>
</dbReference>
<comment type="caution">
    <text evidence="1">The sequence shown here is derived from an EMBL/GenBank/DDBJ whole genome shotgun (WGS) entry which is preliminary data.</text>
</comment>
<dbReference type="Gene3D" id="3.40.50.1000">
    <property type="entry name" value="HAD superfamily/HAD-like"/>
    <property type="match status" value="1"/>
</dbReference>
<reference evidence="1" key="1">
    <citation type="journal article" date="2021" name="ISME J.">
        <title>Mercury methylation by metabolically versatile and cosmopolitan marine bacteria.</title>
        <authorList>
            <person name="Lin H."/>
            <person name="Ascher D.B."/>
            <person name="Myung Y."/>
            <person name="Lamborg C.H."/>
            <person name="Hallam S.J."/>
            <person name="Gionfriddo C.M."/>
            <person name="Holt K.E."/>
            <person name="Moreau J.W."/>
        </authorList>
    </citation>
    <scope>NUCLEOTIDE SEQUENCE</scope>
    <source>
        <strain evidence="1">SI075_bin30</strain>
    </source>
</reference>
<gene>
    <name evidence="1" type="ORF">HON47_04500</name>
</gene>